<accession>A0A2N5J956</accession>
<dbReference type="InterPro" id="IPR017453">
    <property type="entry name" value="GCV_H_sub"/>
</dbReference>
<comment type="function">
    <text evidence="3">The glycine cleavage system catalyzes the degradation of glycine. The H protein shuttles the methylamine group of glycine from the P protein to the T protein.</text>
</comment>
<name>A0A2N5J956_9BIFI</name>
<dbReference type="InterPro" id="IPR002930">
    <property type="entry name" value="GCV_H"/>
</dbReference>
<dbReference type="NCBIfam" id="NF002270">
    <property type="entry name" value="PRK01202.1"/>
    <property type="match status" value="1"/>
</dbReference>
<dbReference type="AlphaFoldDB" id="A0A2N5J956"/>
<protein>
    <recommendedName>
        <fullName evidence="3">Glycine cleavage system H protein</fullName>
    </recommendedName>
</protein>
<dbReference type="EMBL" id="NMWU01000025">
    <property type="protein sequence ID" value="PLS30744.1"/>
    <property type="molecule type" value="Genomic_DNA"/>
</dbReference>
<feature type="domain" description="Lipoyl-binding" evidence="6">
    <location>
        <begin position="46"/>
        <end position="128"/>
    </location>
</feature>
<evidence type="ECO:0000256" key="4">
    <source>
        <dbReference type="PIRSR" id="PIRSR617453-50"/>
    </source>
</evidence>
<dbReference type="SUPFAM" id="SSF51230">
    <property type="entry name" value="Single hybrid motif"/>
    <property type="match status" value="1"/>
</dbReference>
<reference evidence="7 8" key="1">
    <citation type="submission" date="2017-07" db="EMBL/GenBank/DDBJ databases">
        <title>Bifidobacterium novel species.</title>
        <authorList>
            <person name="Lugli G.A."/>
            <person name="Milani C."/>
            <person name="Duranti S."/>
            <person name="Mangifesta M."/>
        </authorList>
    </citation>
    <scope>NUCLEOTIDE SEQUENCE [LARGE SCALE GENOMIC DNA]</scope>
    <source>
        <strain evidence="8">Uis1B</strain>
    </source>
</reference>
<organism evidence="7 8">
    <name type="scientific">Bifidobacterium margollesii</name>
    <dbReference type="NCBI Taxonomy" id="2020964"/>
    <lineage>
        <taxon>Bacteria</taxon>
        <taxon>Bacillati</taxon>
        <taxon>Actinomycetota</taxon>
        <taxon>Actinomycetes</taxon>
        <taxon>Bifidobacteriales</taxon>
        <taxon>Bifidobacteriaceae</taxon>
        <taxon>Bifidobacterium</taxon>
    </lineage>
</organism>
<dbReference type="HAMAP" id="MF_00272">
    <property type="entry name" value="GcvH"/>
    <property type="match status" value="1"/>
</dbReference>
<dbReference type="CDD" id="cd06848">
    <property type="entry name" value="GCS_H"/>
    <property type="match status" value="1"/>
</dbReference>
<evidence type="ECO:0000313" key="7">
    <source>
        <dbReference type="EMBL" id="PLS30744.1"/>
    </source>
</evidence>
<dbReference type="InterPro" id="IPR003016">
    <property type="entry name" value="2-oxoA_DH_lipoyl-BS"/>
</dbReference>
<proteinExistence type="inferred from homology"/>
<gene>
    <name evidence="3" type="primary">gcvH</name>
    <name evidence="7" type="ORF">Uis1B_1456</name>
</gene>
<evidence type="ECO:0000259" key="6">
    <source>
        <dbReference type="PROSITE" id="PS50968"/>
    </source>
</evidence>
<keyword evidence="2 3" id="KW-0450">Lipoyl</keyword>
<dbReference type="GO" id="GO:0005960">
    <property type="term" value="C:glycine cleavage complex"/>
    <property type="evidence" value="ECO:0007669"/>
    <property type="project" value="InterPro"/>
</dbReference>
<comment type="similarity">
    <text evidence="1 3">Belongs to the GcvH family.</text>
</comment>
<dbReference type="PROSITE" id="PS00189">
    <property type="entry name" value="LIPOYL"/>
    <property type="match status" value="1"/>
</dbReference>
<dbReference type="InterPro" id="IPR000089">
    <property type="entry name" value="Biotin_lipoyl"/>
</dbReference>
<evidence type="ECO:0000256" key="5">
    <source>
        <dbReference type="SAM" id="MobiDB-lite"/>
    </source>
</evidence>
<dbReference type="PANTHER" id="PTHR11715">
    <property type="entry name" value="GLYCINE CLEAVAGE SYSTEM H PROTEIN"/>
    <property type="match status" value="1"/>
</dbReference>
<dbReference type="PROSITE" id="PS50968">
    <property type="entry name" value="BIOTINYL_LIPOYL"/>
    <property type="match status" value="1"/>
</dbReference>
<feature type="modified residue" description="N6-lipoyllysine" evidence="3 4">
    <location>
        <position position="87"/>
    </location>
</feature>
<comment type="caution">
    <text evidence="7">The sequence shown here is derived from an EMBL/GenBank/DDBJ whole genome shotgun (WGS) entry which is preliminary data.</text>
</comment>
<comment type="cofactor">
    <cofactor evidence="3">
        <name>(R)-lipoate</name>
        <dbReference type="ChEBI" id="CHEBI:83088"/>
    </cofactor>
    <text evidence="3">Binds 1 lipoyl cofactor covalently.</text>
</comment>
<evidence type="ECO:0000256" key="1">
    <source>
        <dbReference type="ARBA" id="ARBA00009249"/>
    </source>
</evidence>
<feature type="region of interest" description="Disordered" evidence="5">
    <location>
        <begin position="1"/>
        <end position="21"/>
    </location>
</feature>
<dbReference type="NCBIfam" id="TIGR00527">
    <property type="entry name" value="gcvH"/>
    <property type="match status" value="1"/>
</dbReference>
<dbReference type="Proteomes" id="UP000235050">
    <property type="component" value="Unassembled WGS sequence"/>
</dbReference>
<dbReference type="InterPro" id="IPR033753">
    <property type="entry name" value="GCV_H/Fam206"/>
</dbReference>
<dbReference type="InterPro" id="IPR011053">
    <property type="entry name" value="Single_hybrid_motif"/>
</dbReference>
<dbReference type="Gene3D" id="2.40.50.100">
    <property type="match status" value="1"/>
</dbReference>
<comment type="subunit">
    <text evidence="3">The glycine cleavage system is composed of four proteins: P, T, L and H.</text>
</comment>
<dbReference type="GO" id="GO:0009249">
    <property type="term" value="P:protein lipoylation"/>
    <property type="evidence" value="ECO:0007669"/>
    <property type="project" value="TreeGrafter"/>
</dbReference>
<keyword evidence="8" id="KW-1185">Reference proteome</keyword>
<dbReference type="PANTHER" id="PTHR11715:SF3">
    <property type="entry name" value="GLYCINE CLEAVAGE SYSTEM H PROTEIN-RELATED"/>
    <property type="match status" value="1"/>
</dbReference>
<dbReference type="GO" id="GO:0005829">
    <property type="term" value="C:cytosol"/>
    <property type="evidence" value="ECO:0007669"/>
    <property type="project" value="TreeGrafter"/>
</dbReference>
<evidence type="ECO:0000313" key="8">
    <source>
        <dbReference type="Proteomes" id="UP000235050"/>
    </source>
</evidence>
<dbReference type="Pfam" id="PF01597">
    <property type="entry name" value="GCV_H"/>
    <property type="match status" value="1"/>
</dbReference>
<evidence type="ECO:0000256" key="3">
    <source>
        <dbReference type="HAMAP-Rule" id="MF_00272"/>
    </source>
</evidence>
<evidence type="ECO:0000256" key="2">
    <source>
        <dbReference type="ARBA" id="ARBA00022823"/>
    </source>
</evidence>
<dbReference type="GO" id="GO:0019464">
    <property type="term" value="P:glycine decarboxylation via glycine cleavage system"/>
    <property type="evidence" value="ECO:0007669"/>
    <property type="project" value="UniProtKB-UniRule"/>
</dbReference>
<feature type="compositionally biased region" description="Basic and acidic residues" evidence="5">
    <location>
        <begin position="9"/>
        <end position="21"/>
    </location>
</feature>
<sequence length="148" mass="16101">MATGSLVHMSDEQREFSSEDAGKSIDIPDHLSYTADHVWVDDSVDPLVIGITEYATEQLGEIVFVEFPEVDSQVEAGDEIAQLESSKVVSPLISPVSGTVKYVNREAYDDPSVIDNDPYGEGWLIKIAADDDAPDLLTAEEYGKVAHA</sequence>